<dbReference type="SUPFAM" id="SSF54585">
    <property type="entry name" value="Cdc48 domain 2-like"/>
    <property type="match status" value="1"/>
</dbReference>
<dbReference type="EC" id="3.6.4.6" evidence="6"/>
<dbReference type="EMBL" id="BRYA01000496">
    <property type="protein sequence ID" value="GMI19561.1"/>
    <property type="molecule type" value="Genomic_DNA"/>
</dbReference>
<reference evidence="9" key="1">
    <citation type="journal article" date="2023" name="Commun. Biol.">
        <title>Genome analysis of Parmales, the sister group of diatoms, reveals the evolutionary specialization of diatoms from phago-mixotrophs to photoautotrophs.</title>
        <authorList>
            <person name="Ban H."/>
            <person name="Sato S."/>
            <person name="Yoshikawa S."/>
            <person name="Yamada K."/>
            <person name="Nakamura Y."/>
            <person name="Ichinomiya M."/>
            <person name="Sato N."/>
            <person name="Blanc-Mathieu R."/>
            <person name="Endo H."/>
            <person name="Kuwata A."/>
            <person name="Ogata H."/>
        </authorList>
    </citation>
    <scope>NUCLEOTIDE SEQUENCE [LARGE SCALE GENOMIC DNA]</scope>
</reference>
<keyword evidence="6" id="KW-0378">Hydrolase</keyword>
<dbReference type="GO" id="GO:0005795">
    <property type="term" value="C:Golgi stack"/>
    <property type="evidence" value="ECO:0007669"/>
    <property type="project" value="TreeGrafter"/>
</dbReference>
<dbReference type="FunFam" id="1.10.8.60:FF:000115">
    <property type="entry name" value="N-ethylmaleimide-sensitive fusion protein, putative"/>
    <property type="match status" value="1"/>
</dbReference>
<dbReference type="PANTHER" id="PTHR23078">
    <property type="entry name" value="VESICULAR-FUSION PROTEIN NSF"/>
    <property type="match status" value="1"/>
</dbReference>
<dbReference type="GO" id="GO:0035494">
    <property type="term" value="P:SNARE complex disassembly"/>
    <property type="evidence" value="ECO:0007669"/>
    <property type="project" value="InterPro"/>
</dbReference>
<dbReference type="FunFam" id="3.40.50.300:FF:000187">
    <property type="entry name" value="Vesicular-fusion ATPase SEC18"/>
    <property type="match status" value="1"/>
</dbReference>
<comment type="catalytic activity">
    <reaction evidence="6">
        <text>ATP + H2O = ADP + phosphate + H(+)</text>
        <dbReference type="Rhea" id="RHEA:13065"/>
        <dbReference type="ChEBI" id="CHEBI:15377"/>
        <dbReference type="ChEBI" id="CHEBI:15378"/>
        <dbReference type="ChEBI" id="CHEBI:30616"/>
        <dbReference type="ChEBI" id="CHEBI:43474"/>
        <dbReference type="ChEBI" id="CHEBI:456216"/>
        <dbReference type="EC" id="3.6.4.6"/>
    </reaction>
</comment>
<evidence type="ECO:0000256" key="1">
    <source>
        <dbReference type="ARBA" id="ARBA00006914"/>
    </source>
</evidence>
<dbReference type="InterPro" id="IPR041569">
    <property type="entry name" value="AAA_lid_3"/>
</dbReference>
<dbReference type="GO" id="GO:0046872">
    <property type="term" value="F:metal ion binding"/>
    <property type="evidence" value="ECO:0007669"/>
    <property type="project" value="UniProtKB-UniRule"/>
</dbReference>
<dbReference type="SMART" id="SM00382">
    <property type="entry name" value="AAA"/>
    <property type="match status" value="2"/>
</dbReference>
<dbReference type="SUPFAM" id="SSF52540">
    <property type="entry name" value="P-loop containing nucleoside triphosphate hydrolases"/>
    <property type="match status" value="2"/>
</dbReference>
<sequence>MASLTLKVENLPKNSLAYTNCIYLHPGAVAALKGGDVAPESGEPRPLLLQVGFHVFLALSHKSVTEGCFALNGLQRRCASLTLNQTVTLSVFHPTAKEAAASLTLTIDLLAKAKPAKPVEVDTDELAERFKETYMDHIFSQGQVLAMDFEGFKLEVVVTMIENLEEVGEESAMLNKLGQVLTPTSVLFAKKGAGNLNLSGSAQSGGGGSTMFNKEFDFVSLGIGGLDEQFNYIFRRAFASRIWPSHVVKSMGINHCRGMLLYGPPGCGKTLIARQIGKALNSHPPKIVNGPEILDKYVGGSEEKIRALFADAEKEQQAQGDASQLHIIILDEMDAICKKRGSGAQGGTGVGDSVVNQLLSKIDGVDALNNILLIGMTNRKDMIDDALLRPGRLELHVEIGLPDLKGRNQILTIHTTPMREAGRCAAEAIEKLPIIAEKSKNFSGAELEGLVRSASSFALSRAIDPKDLSKSPDLSSLQIVYEDFTRALDEVEPKFGAKTADMEGFFRGGIVNYGEPFDMLCGTIGRVIEQMKTSKKTPLMSLLMEGERETGKTALATYLAHMSDVPFVRVISADTMIGMSEAGKALEIQRHFLEAYKSPLSLIVIDDLERLIEYIRVGPRFSNYVLQALLVLLKKPPPEDRRLLVIATTSIPLLLDDLGLTQSFSLSQHVPKLEPGEGGIAKVLKDSGVKEGDVESIAKAITNPIGIKRLLMIVEMARCNSEGEGDDIDLSVFMECLHTVGY</sequence>
<keyword evidence="4 6" id="KW-0067">ATP-binding</keyword>
<feature type="domain" description="AAA+ ATPase" evidence="7">
    <location>
        <begin position="538"/>
        <end position="674"/>
    </location>
</feature>
<dbReference type="FunFam" id="3.40.50.300:FF:000166">
    <property type="entry name" value="vesicle-fusing ATPase isoform X1"/>
    <property type="match status" value="1"/>
</dbReference>
<evidence type="ECO:0000256" key="6">
    <source>
        <dbReference type="RuleBase" id="RU367045"/>
    </source>
</evidence>
<dbReference type="GO" id="GO:0006891">
    <property type="term" value="P:intra-Golgi vesicle-mediated transport"/>
    <property type="evidence" value="ECO:0007669"/>
    <property type="project" value="TreeGrafter"/>
</dbReference>
<evidence type="ECO:0000256" key="5">
    <source>
        <dbReference type="ARBA" id="ARBA00022927"/>
    </source>
</evidence>
<comment type="subcellular location">
    <subcellularLocation>
        <location evidence="6">Cytoplasm</location>
    </subcellularLocation>
</comment>
<dbReference type="Pfam" id="PF17862">
    <property type="entry name" value="AAA_lid_3"/>
    <property type="match status" value="1"/>
</dbReference>
<dbReference type="SUPFAM" id="SSF50692">
    <property type="entry name" value="ADC-like"/>
    <property type="match status" value="1"/>
</dbReference>
<dbReference type="Gene3D" id="3.40.50.300">
    <property type="entry name" value="P-loop containing nucleotide triphosphate hydrolases"/>
    <property type="match status" value="2"/>
</dbReference>
<keyword evidence="6" id="KW-0963">Cytoplasm</keyword>
<dbReference type="InterPro" id="IPR003593">
    <property type="entry name" value="AAA+_ATPase"/>
</dbReference>
<name>A0A9W7L1P0_9STRA</name>
<protein>
    <recommendedName>
        <fullName evidence="6">Vesicle-fusing ATPase</fullName>
        <ecNumber evidence="6">3.6.4.6</ecNumber>
    </recommendedName>
</protein>
<dbReference type="AlphaFoldDB" id="A0A9W7L1P0"/>
<dbReference type="Gene3D" id="2.40.40.20">
    <property type="match status" value="1"/>
</dbReference>
<evidence type="ECO:0000256" key="2">
    <source>
        <dbReference type="ARBA" id="ARBA00022448"/>
    </source>
</evidence>
<dbReference type="Gene3D" id="1.10.8.60">
    <property type="match status" value="1"/>
</dbReference>
<dbReference type="GO" id="GO:0005524">
    <property type="term" value="F:ATP binding"/>
    <property type="evidence" value="ECO:0007669"/>
    <property type="project" value="UniProtKB-UniRule"/>
</dbReference>
<organism evidence="8 9">
    <name type="scientific">Triparma columacea</name>
    <dbReference type="NCBI Taxonomy" id="722753"/>
    <lineage>
        <taxon>Eukaryota</taxon>
        <taxon>Sar</taxon>
        <taxon>Stramenopiles</taxon>
        <taxon>Ochrophyta</taxon>
        <taxon>Bolidophyceae</taxon>
        <taxon>Parmales</taxon>
        <taxon>Triparmaceae</taxon>
        <taxon>Triparma</taxon>
    </lineage>
</organism>
<dbReference type="Proteomes" id="UP001165065">
    <property type="component" value="Unassembled WGS sequence"/>
</dbReference>
<dbReference type="InterPro" id="IPR003959">
    <property type="entry name" value="ATPase_AAA_core"/>
</dbReference>
<evidence type="ECO:0000259" key="7">
    <source>
        <dbReference type="SMART" id="SM00382"/>
    </source>
</evidence>
<dbReference type="InterPro" id="IPR009010">
    <property type="entry name" value="Asp_de-COase-like_dom_sf"/>
</dbReference>
<dbReference type="Gene3D" id="3.10.330.10">
    <property type="match status" value="1"/>
</dbReference>
<dbReference type="PROSITE" id="PS00674">
    <property type="entry name" value="AAA"/>
    <property type="match status" value="1"/>
</dbReference>
<keyword evidence="6" id="KW-0460">Magnesium</keyword>
<gene>
    <name evidence="8" type="ORF">TrCOL_g12328</name>
</gene>
<keyword evidence="2 6" id="KW-0813">Transport</keyword>
<keyword evidence="3 6" id="KW-0547">Nucleotide-binding</keyword>
<evidence type="ECO:0000256" key="3">
    <source>
        <dbReference type="ARBA" id="ARBA00022741"/>
    </source>
</evidence>
<dbReference type="InterPro" id="IPR003960">
    <property type="entry name" value="ATPase_AAA_CS"/>
</dbReference>
<proteinExistence type="inferred from homology"/>
<comment type="cofactor">
    <cofactor evidence="6">
        <name>Mg(2+)</name>
        <dbReference type="ChEBI" id="CHEBI:18420"/>
    </cofactor>
    <text evidence="6">Binds 1 Mg(2+) ion per subunit.</text>
</comment>
<dbReference type="PANTHER" id="PTHR23078:SF3">
    <property type="entry name" value="VESICLE-FUSING ATPASE"/>
    <property type="match status" value="1"/>
</dbReference>
<comment type="caution">
    <text evidence="8">The sequence shown here is derived from an EMBL/GenBank/DDBJ whole genome shotgun (WGS) entry which is preliminary data.</text>
</comment>
<evidence type="ECO:0000256" key="4">
    <source>
        <dbReference type="ARBA" id="ARBA00022840"/>
    </source>
</evidence>
<feature type="domain" description="AAA+ ATPase" evidence="7">
    <location>
        <begin position="255"/>
        <end position="403"/>
    </location>
</feature>
<dbReference type="GO" id="GO:0043001">
    <property type="term" value="P:Golgi to plasma membrane protein transport"/>
    <property type="evidence" value="ECO:0007669"/>
    <property type="project" value="TreeGrafter"/>
</dbReference>
<evidence type="ECO:0000313" key="9">
    <source>
        <dbReference type="Proteomes" id="UP001165065"/>
    </source>
</evidence>
<dbReference type="GO" id="GO:0016887">
    <property type="term" value="F:ATP hydrolysis activity"/>
    <property type="evidence" value="ECO:0007669"/>
    <property type="project" value="InterPro"/>
</dbReference>
<dbReference type="InterPro" id="IPR039812">
    <property type="entry name" value="Vesicle-fus_ATPase"/>
</dbReference>
<dbReference type="Pfam" id="PF00004">
    <property type="entry name" value="AAA"/>
    <property type="match status" value="2"/>
</dbReference>
<dbReference type="OrthoDB" id="9982946at2759"/>
<keyword evidence="6" id="KW-0479">Metal-binding</keyword>
<comment type="similarity">
    <text evidence="1 6">Belongs to the AAA ATPase family.</text>
</comment>
<keyword evidence="5 6" id="KW-0653">Protein transport</keyword>
<dbReference type="InterPro" id="IPR027417">
    <property type="entry name" value="P-loop_NTPase"/>
</dbReference>
<keyword evidence="6" id="KW-0931">ER-Golgi transport</keyword>
<evidence type="ECO:0000313" key="8">
    <source>
        <dbReference type="EMBL" id="GMI19561.1"/>
    </source>
</evidence>
<dbReference type="InterPro" id="IPR029067">
    <property type="entry name" value="CDC48_domain_2-like_sf"/>
</dbReference>
<comment type="function">
    <text evidence="6">Required for vesicle-mediated transport. Catalyzes the fusion of transport vesicles within the Golgi cisternae. Is also required for transport from the endoplasmic reticulum to the Golgi stack. Seems to function as a fusion protein required for the delivery of cargo proteins to all compartments of the Golgi stack independent of vesicle origin.</text>
</comment>
<keyword evidence="9" id="KW-1185">Reference proteome</keyword>
<accession>A0A9W7L1P0</accession>